<evidence type="ECO:0000313" key="3">
    <source>
        <dbReference type="EMBL" id="SHH64473.1"/>
    </source>
</evidence>
<dbReference type="NCBIfam" id="TIGR00762">
    <property type="entry name" value="DegV"/>
    <property type="match status" value="1"/>
</dbReference>
<evidence type="ECO:0000256" key="1">
    <source>
        <dbReference type="ARBA" id="ARBA00023121"/>
    </source>
</evidence>
<dbReference type="Proteomes" id="UP000184139">
    <property type="component" value="Unassembled WGS sequence"/>
</dbReference>
<dbReference type="AlphaFoldDB" id="A0A1M5UP79"/>
<dbReference type="GO" id="GO:0006071">
    <property type="term" value="P:glycerol metabolic process"/>
    <property type="evidence" value="ECO:0007669"/>
    <property type="project" value="InterPro"/>
</dbReference>
<dbReference type="OrthoDB" id="9760324at2"/>
<dbReference type="SUPFAM" id="SSF101473">
    <property type="entry name" value="DhaL-like"/>
    <property type="match status" value="1"/>
</dbReference>
<dbReference type="Pfam" id="PF02645">
    <property type="entry name" value="DegV"/>
    <property type="match status" value="1"/>
</dbReference>
<dbReference type="Gene3D" id="1.25.40.340">
    <property type="match status" value="1"/>
</dbReference>
<dbReference type="GO" id="GO:0008289">
    <property type="term" value="F:lipid binding"/>
    <property type="evidence" value="ECO:0007669"/>
    <property type="project" value="UniProtKB-KW"/>
</dbReference>
<dbReference type="InterPro" id="IPR004007">
    <property type="entry name" value="DhaL_dom"/>
</dbReference>
<dbReference type="InterPro" id="IPR003797">
    <property type="entry name" value="DegV"/>
</dbReference>
<dbReference type="STRING" id="1121409.SAMN02745124_01272"/>
<dbReference type="EMBL" id="FQXS01000005">
    <property type="protein sequence ID" value="SHH64473.1"/>
    <property type="molecule type" value="Genomic_DNA"/>
</dbReference>
<dbReference type="InterPro" id="IPR048394">
    <property type="entry name" value="FakA-like_M"/>
</dbReference>
<keyword evidence="4" id="KW-1185">Reference proteome</keyword>
<gene>
    <name evidence="3" type="ORF">SAMN02745124_01272</name>
</gene>
<dbReference type="PANTHER" id="PTHR33434">
    <property type="entry name" value="DEGV DOMAIN-CONTAINING PROTEIN DR_1986-RELATED"/>
    <property type="match status" value="1"/>
</dbReference>
<dbReference type="SMART" id="SM01120">
    <property type="entry name" value="Dak2"/>
    <property type="match status" value="1"/>
</dbReference>
<evidence type="ECO:0000313" key="4">
    <source>
        <dbReference type="Proteomes" id="UP000184139"/>
    </source>
</evidence>
<dbReference type="Pfam" id="PF21645">
    <property type="entry name" value="FakA-like_M"/>
    <property type="match status" value="1"/>
</dbReference>
<organism evidence="3 4">
    <name type="scientific">Desulfofustis glycolicus DSM 9705</name>
    <dbReference type="NCBI Taxonomy" id="1121409"/>
    <lineage>
        <taxon>Bacteria</taxon>
        <taxon>Pseudomonadati</taxon>
        <taxon>Thermodesulfobacteriota</taxon>
        <taxon>Desulfobulbia</taxon>
        <taxon>Desulfobulbales</taxon>
        <taxon>Desulfocapsaceae</taxon>
        <taxon>Desulfofustis</taxon>
    </lineage>
</organism>
<reference evidence="3 4" key="1">
    <citation type="submission" date="2016-11" db="EMBL/GenBank/DDBJ databases">
        <authorList>
            <person name="Jaros S."/>
            <person name="Januszkiewicz K."/>
            <person name="Wedrychowicz H."/>
        </authorList>
    </citation>
    <scope>NUCLEOTIDE SEQUENCE [LARGE SCALE GENOMIC DNA]</scope>
    <source>
        <strain evidence="3 4">DSM 9705</strain>
    </source>
</reference>
<keyword evidence="1" id="KW-0446">Lipid-binding</keyword>
<protein>
    <recommendedName>
        <fullName evidence="2">DhaL domain-containing protein</fullName>
    </recommendedName>
</protein>
<sequence length="577" mass="62445">MMDVSSALTTGYECLVAWSDLLDRINVFPVADGDTGTNLRISLTPLRDHGDGPNDSRGDQLSRCATGNSGNIAAAFFREFIGGSAPDQLVDRAACGRDRAWQAVAAPRRGTMLSVFDTLAAVLANERWHTDYPDVREQLRRSVLDGARHIPEVRQASVVDAGALAMFIFFDGFCQRLLGNAEISVAVLTLFAGRLRIGDDFRATTNDQWCVDAVLAAPDASAETLQALSELGDSVVLLPGNGQVKIHVHTPEPDRLRERLAGFGDVIDWSGEAIETNGPDWPAMHDSEQVVHILSDAAGSLTRELAGRAGISLLDSYIVADGQSRPESLCSPAAIYRLLRAGTKVTTAQASIFERHQSYRRICEQLGRTIYLCVGSAFTGNVETALAWKREHDPGDLLEVVDTGAASGRLGLITLLTAHFARTTVSVEQVSEFARRRLNDCREYVFIDELQYLVAGGRVSRAGGFFGDLLHLKPVISPTSAGVRKEGVVRNRKGQRAFALARLSEFYSAADRPTIMLQFTDNEDWVTERVGGEITGLLPRAEVLVVPLSLTSGVHMGPGTWSVACGPARDEAVSGEP</sequence>
<accession>A0A1M5UP79</accession>
<dbReference type="PROSITE" id="PS51482">
    <property type="entry name" value="DEGV"/>
    <property type="match status" value="1"/>
</dbReference>
<dbReference type="InterPro" id="IPR043168">
    <property type="entry name" value="DegV_C"/>
</dbReference>
<name>A0A1M5UP79_9BACT</name>
<dbReference type="RefSeq" id="WP_084540490.1">
    <property type="nucleotide sequence ID" value="NZ_FQXS01000005.1"/>
</dbReference>
<dbReference type="SUPFAM" id="SSF82549">
    <property type="entry name" value="DAK1/DegV-like"/>
    <property type="match status" value="1"/>
</dbReference>
<dbReference type="Gene3D" id="3.40.50.10170">
    <property type="match status" value="1"/>
</dbReference>
<dbReference type="InterPro" id="IPR036117">
    <property type="entry name" value="DhaL_dom_sf"/>
</dbReference>
<dbReference type="GO" id="GO:0004371">
    <property type="term" value="F:glycerone kinase activity"/>
    <property type="evidence" value="ECO:0007669"/>
    <property type="project" value="InterPro"/>
</dbReference>
<dbReference type="InterPro" id="IPR050270">
    <property type="entry name" value="DegV_domain_contain"/>
</dbReference>
<dbReference type="Gene3D" id="3.30.1180.10">
    <property type="match status" value="1"/>
</dbReference>
<evidence type="ECO:0000259" key="2">
    <source>
        <dbReference type="SMART" id="SM01120"/>
    </source>
</evidence>
<proteinExistence type="predicted"/>
<dbReference type="PANTHER" id="PTHR33434:SF2">
    <property type="entry name" value="FATTY ACID-BINDING PROTEIN TM_1468"/>
    <property type="match status" value="1"/>
</dbReference>
<feature type="domain" description="DhaL" evidence="2">
    <location>
        <begin position="29"/>
        <end position="175"/>
    </location>
</feature>
<dbReference type="Pfam" id="PF02734">
    <property type="entry name" value="Dak2"/>
    <property type="match status" value="1"/>
</dbReference>